<reference evidence="1 2" key="1">
    <citation type="submission" date="2016-12" db="EMBL/GenBank/DDBJ databases">
        <title>Draft genome sequences of strains Salinicola socius SMB35, Salinicola sp. MH3R3-1 and Chromohalobacter sp. SMB17 from the Verkhnekamsk potash mining region of Russia.</title>
        <authorList>
            <person name="Mavrodi D.V."/>
            <person name="Olsson B.E."/>
            <person name="Korsakova E.S."/>
            <person name="Pyankova A."/>
            <person name="Mavrodi O.V."/>
            <person name="Plotnikova E.G."/>
        </authorList>
    </citation>
    <scope>NUCLEOTIDE SEQUENCE [LARGE SCALE GENOMIC DNA]</scope>
    <source>
        <strain evidence="1 2">SMB17</strain>
    </source>
</reference>
<dbReference type="EMBL" id="MSDQ01000014">
    <property type="protein sequence ID" value="OLO12018.1"/>
    <property type="molecule type" value="Genomic_DNA"/>
</dbReference>
<gene>
    <name evidence="1" type="ORF">BTW10_06405</name>
</gene>
<evidence type="ECO:0000313" key="2">
    <source>
        <dbReference type="Proteomes" id="UP000186806"/>
    </source>
</evidence>
<dbReference type="InterPro" id="IPR021223">
    <property type="entry name" value="AbiGi"/>
</dbReference>
<dbReference type="AlphaFoldDB" id="A0A1Q8TEG2"/>
<comment type="caution">
    <text evidence="1">The sequence shown here is derived from an EMBL/GenBank/DDBJ whole genome shotgun (WGS) entry which is preliminary data.</text>
</comment>
<keyword evidence="2" id="KW-1185">Reference proteome</keyword>
<dbReference type="Proteomes" id="UP000186806">
    <property type="component" value="Unassembled WGS sequence"/>
</dbReference>
<sequence>MSFRPGTVSKILWHFTGGPQWDSKKNKQLKKLKPAAQGYNALKAILDSKELRVGSYQEIVKVIVPEKRSYNLETKKVDIRRNVPVTVKSKPVCCVADIPLQHLAYHSNRYGKIAIGFHRDSIVKAGFNPVLYTLEDTSLLNAIYQGYYSVDEVLTDEAESEVDSLQGQIDGLIEEHEIDDCIDTSDISSALSFIESGHSKIEGSFETFMAYIKTFDASGFDSIYCEREWRSTKNFRFKLEDIAMIIVPRKQSNTNFYKKFLKEMNLPRDLVVACWEDLIEH</sequence>
<accession>A0A1Q8TEG2</accession>
<dbReference type="RefSeq" id="WP_075368689.1">
    <property type="nucleotide sequence ID" value="NZ_MSDQ01000014.1"/>
</dbReference>
<dbReference type="Pfam" id="PF10899">
    <property type="entry name" value="AbiGi"/>
    <property type="match status" value="1"/>
</dbReference>
<organism evidence="1 2">
    <name type="scientific">Chromohalobacter japonicus</name>
    <dbReference type="NCBI Taxonomy" id="223900"/>
    <lineage>
        <taxon>Bacteria</taxon>
        <taxon>Pseudomonadati</taxon>
        <taxon>Pseudomonadota</taxon>
        <taxon>Gammaproteobacteria</taxon>
        <taxon>Oceanospirillales</taxon>
        <taxon>Halomonadaceae</taxon>
        <taxon>Chromohalobacter</taxon>
    </lineage>
</organism>
<name>A0A1Q8TEG2_9GAMM</name>
<evidence type="ECO:0000313" key="1">
    <source>
        <dbReference type="EMBL" id="OLO12018.1"/>
    </source>
</evidence>
<protein>
    <submittedName>
        <fullName evidence="1">Uncharacterized protein</fullName>
    </submittedName>
</protein>
<proteinExistence type="predicted"/>